<gene>
    <name evidence="1" type="ORF">LAESUDRAFT_78696</name>
</gene>
<dbReference type="InterPro" id="IPR036047">
    <property type="entry name" value="F-box-like_dom_sf"/>
</dbReference>
<dbReference type="RefSeq" id="XP_040765900.1">
    <property type="nucleotide sequence ID" value="XM_040913898.1"/>
</dbReference>
<dbReference type="GeneID" id="63830926"/>
<dbReference type="SUPFAM" id="SSF52047">
    <property type="entry name" value="RNI-like"/>
    <property type="match status" value="1"/>
</dbReference>
<accession>A0A165F1B3</accession>
<reference evidence="1 2" key="1">
    <citation type="journal article" date="2016" name="Mol. Biol. Evol.">
        <title>Comparative Genomics of Early-Diverging Mushroom-Forming Fungi Provides Insights into the Origins of Lignocellulose Decay Capabilities.</title>
        <authorList>
            <person name="Nagy L.G."/>
            <person name="Riley R."/>
            <person name="Tritt A."/>
            <person name="Adam C."/>
            <person name="Daum C."/>
            <person name="Floudas D."/>
            <person name="Sun H."/>
            <person name="Yadav J.S."/>
            <person name="Pangilinan J."/>
            <person name="Larsson K.H."/>
            <person name="Matsuura K."/>
            <person name="Barry K."/>
            <person name="Labutti K."/>
            <person name="Kuo R."/>
            <person name="Ohm R.A."/>
            <person name="Bhattacharya S.S."/>
            <person name="Shirouzu T."/>
            <person name="Yoshinaga Y."/>
            <person name="Martin F.M."/>
            <person name="Grigoriev I.V."/>
            <person name="Hibbett D.S."/>
        </authorList>
    </citation>
    <scope>NUCLEOTIDE SEQUENCE [LARGE SCALE GENOMIC DNA]</scope>
    <source>
        <strain evidence="1 2">93-53</strain>
    </source>
</reference>
<dbReference type="Proteomes" id="UP000076871">
    <property type="component" value="Unassembled WGS sequence"/>
</dbReference>
<dbReference type="InParanoid" id="A0A165F1B3"/>
<evidence type="ECO:0000313" key="2">
    <source>
        <dbReference type="Proteomes" id="UP000076871"/>
    </source>
</evidence>
<name>A0A165F1B3_9APHY</name>
<dbReference type="CDD" id="cd09917">
    <property type="entry name" value="F-box_SF"/>
    <property type="match status" value="1"/>
</dbReference>
<dbReference type="AlphaFoldDB" id="A0A165F1B3"/>
<proteinExistence type="predicted"/>
<dbReference type="EMBL" id="KV427616">
    <property type="protein sequence ID" value="KZT08160.1"/>
    <property type="molecule type" value="Genomic_DNA"/>
</dbReference>
<dbReference type="SUPFAM" id="SSF81383">
    <property type="entry name" value="F-box domain"/>
    <property type="match status" value="1"/>
</dbReference>
<sequence length="321" mass="36653">MAFSEQHLKRDTKALADSVLEVQRLAQTVKGEAGKTGSSEATRNLPQLPIEVWENVIDHLWNDQWTLRRCRLVCRAWYSPSRFHLDQWVDINNGVQGVKAYARMLKQTPELSKRAREMSILGSMYAGENRLVDLSALSMAAILLARKLPRLDLLKIRNTEWKPWTMHIDIFLHLSAFSVTRLDLHGVTFPSITVFGRLVCALRGLVELECCDLEFIHDYFDHDTFDLYHNRVSIRFLTLGDALMGSEKLMDFLAHPCISSRLQRLNIDDSPLAAELQHQWKYKQLLDAVSGSLPELQLVLPYSGQQTHAEVSAAGVHSKFM</sequence>
<evidence type="ECO:0000313" key="1">
    <source>
        <dbReference type="EMBL" id="KZT08160.1"/>
    </source>
</evidence>
<evidence type="ECO:0008006" key="3">
    <source>
        <dbReference type="Google" id="ProtNLM"/>
    </source>
</evidence>
<keyword evidence="2" id="KW-1185">Reference proteome</keyword>
<dbReference type="OrthoDB" id="2804675at2759"/>
<organism evidence="1 2">
    <name type="scientific">Laetiporus sulphureus 93-53</name>
    <dbReference type="NCBI Taxonomy" id="1314785"/>
    <lineage>
        <taxon>Eukaryota</taxon>
        <taxon>Fungi</taxon>
        <taxon>Dikarya</taxon>
        <taxon>Basidiomycota</taxon>
        <taxon>Agaricomycotina</taxon>
        <taxon>Agaricomycetes</taxon>
        <taxon>Polyporales</taxon>
        <taxon>Laetiporus</taxon>
    </lineage>
</organism>
<protein>
    <recommendedName>
        <fullName evidence="3">F-box domain-containing protein</fullName>
    </recommendedName>
</protein>